<dbReference type="EC" id="2.7.7.25" evidence="13"/>
<evidence type="ECO:0000259" key="10">
    <source>
        <dbReference type="Pfam" id="PF01743"/>
    </source>
</evidence>
<keyword evidence="5 13" id="KW-0548">Nucleotidyltransferase</keyword>
<evidence type="ECO:0000256" key="9">
    <source>
        <dbReference type="ARBA" id="ARBA00022884"/>
    </source>
</evidence>
<feature type="domain" description="Poly A polymerase head" evidence="10">
    <location>
        <begin position="30"/>
        <end position="156"/>
    </location>
</feature>
<evidence type="ECO:0000256" key="4">
    <source>
        <dbReference type="ARBA" id="ARBA00022694"/>
    </source>
</evidence>
<evidence type="ECO:0000256" key="1">
    <source>
        <dbReference type="ARBA" id="ARBA00001946"/>
    </source>
</evidence>
<dbReference type="InterPro" id="IPR032828">
    <property type="entry name" value="PolyA_RNA-bd"/>
</dbReference>
<dbReference type="Pfam" id="PF01743">
    <property type="entry name" value="PolyA_pol"/>
    <property type="match status" value="1"/>
</dbReference>
<dbReference type="GO" id="GO:0046872">
    <property type="term" value="F:metal ion binding"/>
    <property type="evidence" value="ECO:0007669"/>
    <property type="project" value="UniProtKB-KW"/>
</dbReference>
<dbReference type="AlphaFoldDB" id="A0A3B0TG65"/>
<evidence type="ECO:0000259" key="11">
    <source>
        <dbReference type="Pfam" id="PF12627"/>
    </source>
</evidence>
<keyword evidence="9" id="KW-0694">RNA-binding</keyword>
<proteinExistence type="predicted"/>
<dbReference type="Pfam" id="PF12627">
    <property type="entry name" value="PolyA_pol_RNAbd"/>
    <property type="match status" value="1"/>
</dbReference>
<evidence type="ECO:0000259" key="12">
    <source>
        <dbReference type="Pfam" id="PF13735"/>
    </source>
</evidence>
<keyword evidence="6" id="KW-0479">Metal-binding</keyword>
<sequence>MKNYLLNYDLTFKRLINSVKKAADQRNVSAYLAGGIVRDILLNRASEDLDIVLEDDVIEIGKSLAKEWNAVFTYYPEFKTATLKTKNNFRVDLATARKETYASPGALPRISAATLKDDLFRRDFSINAMAICINQKEEGCLIDPFGGLLDLNNKKIKILHPKSFIDDPTRILRAVRFEQRFGYRMERKTLELLKKAVKGKRINNVSSDRLYAELKKMLKEKHIVECLKRLNQLQISKFFMGKGIFDIRYINKIQKRKREYSSLKCVWFYNLLALVEGFDSKKLSKFVVNFSFSKREKKVFQECQDISKLLKKLGGLKVCRSDIYGYLEKLDEKLIVYLNLRSSVRSVCQRIDRYLKIDRFVYLKITGDDLKKIGFKSGAKMGQILSKVFEEKIEGKVSTKKDELVLAKSFMVK</sequence>
<dbReference type="InterPro" id="IPR052390">
    <property type="entry name" value="tRNA_nt/polyA_polymerase"/>
</dbReference>
<accession>A0A3B0TG65</accession>
<evidence type="ECO:0000256" key="2">
    <source>
        <dbReference type="ARBA" id="ARBA00022555"/>
    </source>
</evidence>
<dbReference type="PANTHER" id="PTHR47788">
    <property type="entry name" value="POLYA POLYMERASE"/>
    <property type="match status" value="1"/>
</dbReference>
<reference evidence="13" key="1">
    <citation type="submission" date="2018-06" db="EMBL/GenBank/DDBJ databases">
        <authorList>
            <person name="Zhirakovskaya E."/>
        </authorList>
    </citation>
    <scope>NUCLEOTIDE SEQUENCE</scope>
</reference>
<feature type="domain" description="CCA-adding enzyme C-terminal" evidence="12">
    <location>
        <begin position="278"/>
        <end position="405"/>
    </location>
</feature>
<dbReference type="GO" id="GO:0000049">
    <property type="term" value="F:tRNA binding"/>
    <property type="evidence" value="ECO:0007669"/>
    <property type="project" value="UniProtKB-KW"/>
</dbReference>
<keyword evidence="3 13" id="KW-0808">Transferase</keyword>
<keyword evidence="4" id="KW-0819">tRNA processing</keyword>
<dbReference type="GO" id="GO:0000166">
    <property type="term" value="F:nucleotide binding"/>
    <property type="evidence" value="ECO:0007669"/>
    <property type="project" value="UniProtKB-KW"/>
</dbReference>
<dbReference type="Gene3D" id="3.30.460.10">
    <property type="entry name" value="Beta Polymerase, domain 2"/>
    <property type="match status" value="1"/>
</dbReference>
<name>A0A3B0TG65_9ZZZZ</name>
<evidence type="ECO:0000256" key="5">
    <source>
        <dbReference type="ARBA" id="ARBA00022695"/>
    </source>
</evidence>
<feature type="domain" description="tRNA nucleotidyltransferase/poly(A) polymerase RNA and SrmB- binding" evidence="11">
    <location>
        <begin position="182"/>
        <end position="239"/>
    </location>
</feature>
<dbReference type="GO" id="GO:0016779">
    <property type="term" value="F:nucleotidyltransferase activity"/>
    <property type="evidence" value="ECO:0007669"/>
    <property type="project" value="UniProtKB-KW"/>
</dbReference>
<dbReference type="SUPFAM" id="SSF81891">
    <property type="entry name" value="Poly A polymerase C-terminal region-like"/>
    <property type="match status" value="1"/>
</dbReference>
<dbReference type="EMBL" id="UOEN01000381">
    <property type="protein sequence ID" value="VAW17605.1"/>
    <property type="molecule type" value="Genomic_DNA"/>
</dbReference>
<evidence type="ECO:0000256" key="6">
    <source>
        <dbReference type="ARBA" id="ARBA00022723"/>
    </source>
</evidence>
<comment type="cofactor">
    <cofactor evidence="1">
        <name>Mg(2+)</name>
        <dbReference type="ChEBI" id="CHEBI:18420"/>
    </cofactor>
</comment>
<protein>
    <submittedName>
        <fullName evidence="13">tRNA nucleotidyltransferase, A-adding</fullName>
        <ecNumber evidence="13">2.7.7.25</ecNumber>
    </submittedName>
</protein>
<evidence type="ECO:0000256" key="7">
    <source>
        <dbReference type="ARBA" id="ARBA00022741"/>
    </source>
</evidence>
<dbReference type="PANTHER" id="PTHR47788:SF1">
    <property type="entry name" value="A-ADDING TRNA NUCLEOTIDYLTRANSFERASE"/>
    <property type="match status" value="1"/>
</dbReference>
<dbReference type="CDD" id="cd05398">
    <property type="entry name" value="NT_ClassII-CCAase"/>
    <property type="match status" value="1"/>
</dbReference>
<dbReference type="InterPro" id="IPR043519">
    <property type="entry name" value="NT_sf"/>
</dbReference>
<keyword evidence="8" id="KW-0460">Magnesium</keyword>
<organism evidence="13">
    <name type="scientific">hydrothermal vent metagenome</name>
    <dbReference type="NCBI Taxonomy" id="652676"/>
    <lineage>
        <taxon>unclassified sequences</taxon>
        <taxon>metagenomes</taxon>
        <taxon>ecological metagenomes</taxon>
    </lineage>
</organism>
<keyword evidence="7" id="KW-0547">Nucleotide-binding</keyword>
<dbReference type="InterPro" id="IPR032810">
    <property type="entry name" value="CCA-adding_enz_C"/>
</dbReference>
<keyword evidence="2" id="KW-0820">tRNA-binding</keyword>
<dbReference type="SUPFAM" id="SSF81301">
    <property type="entry name" value="Nucleotidyltransferase"/>
    <property type="match status" value="1"/>
</dbReference>
<dbReference type="Gene3D" id="1.10.3090.10">
    <property type="entry name" value="cca-adding enzyme, domain 2"/>
    <property type="match status" value="1"/>
</dbReference>
<evidence type="ECO:0000313" key="13">
    <source>
        <dbReference type="EMBL" id="VAW17605.1"/>
    </source>
</evidence>
<evidence type="ECO:0000256" key="8">
    <source>
        <dbReference type="ARBA" id="ARBA00022842"/>
    </source>
</evidence>
<dbReference type="Pfam" id="PF13735">
    <property type="entry name" value="tRNA_NucTran2_2"/>
    <property type="match status" value="1"/>
</dbReference>
<dbReference type="GO" id="GO:0008033">
    <property type="term" value="P:tRNA processing"/>
    <property type="evidence" value="ECO:0007669"/>
    <property type="project" value="UniProtKB-KW"/>
</dbReference>
<evidence type="ECO:0000256" key="3">
    <source>
        <dbReference type="ARBA" id="ARBA00022679"/>
    </source>
</evidence>
<dbReference type="InterPro" id="IPR002646">
    <property type="entry name" value="PolA_pol_head_dom"/>
</dbReference>
<gene>
    <name evidence="13" type="ORF">MNBD_BACTEROID05-220</name>
</gene>